<name>A0A8S4RTU6_9NEOP</name>
<keyword evidence="3" id="KW-1185">Reference proteome</keyword>
<dbReference type="EMBL" id="CAKXAJ010025574">
    <property type="protein sequence ID" value="CAH2241232.1"/>
    <property type="molecule type" value="Genomic_DNA"/>
</dbReference>
<keyword evidence="1" id="KW-0732">Signal</keyword>
<reference evidence="2" key="1">
    <citation type="submission" date="2022-03" db="EMBL/GenBank/DDBJ databases">
        <authorList>
            <person name="Lindestad O."/>
        </authorList>
    </citation>
    <scope>NUCLEOTIDE SEQUENCE</scope>
</reference>
<organism evidence="2 3">
    <name type="scientific">Pararge aegeria aegeria</name>
    <dbReference type="NCBI Taxonomy" id="348720"/>
    <lineage>
        <taxon>Eukaryota</taxon>
        <taxon>Metazoa</taxon>
        <taxon>Ecdysozoa</taxon>
        <taxon>Arthropoda</taxon>
        <taxon>Hexapoda</taxon>
        <taxon>Insecta</taxon>
        <taxon>Pterygota</taxon>
        <taxon>Neoptera</taxon>
        <taxon>Endopterygota</taxon>
        <taxon>Lepidoptera</taxon>
        <taxon>Glossata</taxon>
        <taxon>Ditrysia</taxon>
        <taxon>Papilionoidea</taxon>
        <taxon>Nymphalidae</taxon>
        <taxon>Satyrinae</taxon>
        <taxon>Satyrini</taxon>
        <taxon>Parargina</taxon>
        <taxon>Pararge</taxon>
    </lineage>
</organism>
<gene>
    <name evidence="2" type="primary">jg3296</name>
    <name evidence="2" type="ORF">PAEG_LOCUS17682</name>
</gene>
<dbReference type="AlphaFoldDB" id="A0A8S4RTU6"/>
<protein>
    <submittedName>
        <fullName evidence="2">Jg3296 protein</fullName>
    </submittedName>
</protein>
<feature type="signal peptide" evidence="1">
    <location>
        <begin position="1"/>
        <end position="19"/>
    </location>
</feature>
<evidence type="ECO:0000313" key="2">
    <source>
        <dbReference type="EMBL" id="CAH2241232.1"/>
    </source>
</evidence>
<accession>A0A8S4RTU6</accession>
<feature type="chain" id="PRO_5035747209" evidence="1">
    <location>
        <begin position="20"/>
        <end position="231"/>
    </location>
</feature>
<comment type="caution">
    <text evidence="2">The sequence shown here is derived from an EMBL/GenBank/DDBJ whole genome shotgun (WGS) entry which is preliminary data.</text>
</comment>
<dbReference type="OrthoDB" id="6921739at2759"/>
<evidence type="ECO:0000313" key="3">
    <source>
        <dbReference type="Proteomes" id="UP000838756"/>
    </source>
</evidence>
<sequence>MYKVIHIVVFSLAALSARSQVIWEPPAELHPVHGLYVKPSSDGTTGDLYVAATEENGIKSQWLTDQPINFLPAATNLQPKTVPLTSSPTKTSPRGDKITNQKRAIITSPAVKYAYTLPGAENLVPYPYAAPTNPPSEGSVTPPCSKDIPAQPYPFQYFYPQMMSAITNVMKSYKESESTEENTPIAAPTPYWPQAYGYPYQYVFIDPNTWAQSQTNPLPSEAPSSGSSETA</sequence>
<dbReference type="Proteomes" id="UP000838756">
    <property type="component" value="Unassembled WGS sequence"/>
</dbReference>
<evidence type="ECO:0000256" key="1">
    <source>
        <dbReference type="SAM" id="SignalP"/>
    </source>
</evidence>
<proteinExistence type="predicted"/>